<dbReference type="EMBL" id="JBHTKI010000051">
    <property type="protein sequence ID" value="MFD1032988.1"/>
    <property type="molecule type" value="Genomic_DNA"/>
</dbReference>
<dbReference type="Proteomes" id="UP001597109">
    <property type="component" value="Unassembled WGS sequence"/>
</dbReference>
<feature type="transmembrane region" description="Helical" evidence="1">
    <location>
        <begin position="75"/>
        <end position="97"/>
    </location>
</feature>
<evidence type="ECO:0000256" key="1">
    <source>
        <dbReference type="SAM" id="Phobius"/>
    </source>
</evidence>
<sequence>MDFGWLNLGSLVLGLIAWVLPVVNFGRYEKQNHWITRSIISLSACAISLSFQIVYSHHLVQIEDWSALMDTSRAVAIVSAVLLVVTITLNVLTLIIYRDRVAN</sequence>
<protein>
    <recommendedName>
        <fullName evidence="4">Cytochrome c oxidase subunit 4</fullName>
    </recommendedName>
</protein>
<organism evidence="2 3">
    <name type="scientific">Metaplanococcus flavidus</name>
    <dbReference type="NCBI Taxonomy" id="569883"/>
    <lineage>
        <taxon>Bacteria</taxon>
        <taxon>Bacillati</taxon>
        <taxon>Bacillota</taxon>
        <taxon>Bacilli</taxon>
        <taxon>Bacillales</taxon>
        <taxon>Caryophanaceae</taxon>
        <taxon>Metaplanococcus</taxon>
    </lineage>
</organism>
<keyword evidence="1" id="KW-0812">Transmembrane</keyword>
<feature type="transmembrane region" description="Helical" evidence="1">
    <location>
        <begin position="38"/>
        <end position="55"/>
    </location>
</feature>
<keyword evidence="1" id="KW-1133">Transmembrane helix</keyword>
<evidence type="ECO:0000313" key="2">
    <source>
        <dbReference type="EMBL" id="MFD1032988.1"/>
    </source>
</evidence>
<feature type="transmembrane region" description="Helical" evidence="1">
    <location>
        <begin position="6"/>
        <end position="26"/>
    </location>
</feature>
<comment type="caution">
    <text evidence="2">The sequence shown here is derived from an EMBL/GenBank/DDBJ whole genome shotgun (WGS) entry which is preliminary data.</text>
</comment>
<proteinExistence type="predicted"/>
<evidence type="ECO:0000313" key="3">
    <source>
        <dbReference type="Proteomes" id="UP001597109"/>
    </source>
</evidence>
<name>A0ABW3LHM6_9BACL</name>
<accession>A0ABW3LHM6</accession>
<reference evidence="3" key="1">
    <citation type="journal article" date="2019" name="Int. J. Syst. Evol. Microbiol.">
        <title>The Global Catalogue of Microorganisms (GCM) 10K type strain sequencing project: providing services to taxonomists for standard genome sequencing and annotation.</title>
        <authorList>
            <consortium name="The Broad Institute Genomics Platform"/>
            <consortium name="The Broad Institute Genome Sequencing Center for Infectious Disease"/>
            <person name="Wu L."/>
            <person name="Ma J."/>
        </authorList>
    </citation>
    <scope>NUCLEOTIDE SEQUENCE [LARGE SCALE GENOMIC DNA]</scope>
    <source>
        <strain evidence="3">CCUG 56756</strain>
    </source>
</reference>
<keyword evidence="1" id="KW-0472">Membrane</keyword>
<gene>
    <name evidence="2" type="ORF">ACFQ1X_16280</name>
</gene>
<keyword evidence="3" id="KW-1185">Reference proteome</keyword>
<evidence type="ECO:0008006" key="4">
    <source>
        <dbReference type="Google" id="ProtNLM"/>
    </source>
</evidence>